<proteinExistence type="predicted"/>
<reference evidence="1 2" key="1">
    <citation type="journal article" date="2020" name="Nature">
        <title>Six reference-quality genomes reveal evolution of bat adaptations.</title>
        <authorList>
            <person name="Jebb D."/>
            <person name="Huang Z."/>
            <person name="Pippel M."/>
            <person name="Hughes G.M."/>
            <person name="Lavrichenko K."/>
            <person name="Devanna P."/>
            <person name="Winkler S."/>
            <person name="Jermiin L.S."/>
            <person name="Skirmuntt E.C."/>
            <person name="Katzourakis A."/>
            <person name="Burkitt-Gray L."/>
            <person name="Ray D.A."/>
            <person name="Sullivan K.A.M."/>
            <person name="Roscito J.G."/>
            <person name="Kirilenko B.M."/>
            <person name="Davalos L.M."/>
            <person name="Corthals A.P."/>
            <person name="Power M.L."/>
            <person name="Jones G."/>
            <person name="Ransome R.D."/>
            <person name="Dechmann D.K.N."/>
            <person name="Locatelli A.G."/>
            <person name="Puechmaille S.J."/>
            <person name="Fedrigo O."/>
            <person name="Jarvis E.D."/>
            <person name="Hiller M."/>
            <person name="Vernes S.C."/>
            <person name="Myers E.W."/>
            <person name="Teeling E.C."/>
        </authorList>
    </citation>
    <scope>NUCLEOTIDE SEQUENCE [LARGE SCALE GENOMIC DNA]</scope>
    <source>
        <strain evidence="1">MRhiFer1</strain>
        <tissue evidence="1">Lung</tissue>
    </source>
</reference>
<organism evidence="1 2">
    <name type="scientific">Rhinolophus ferrumequinum</name>
    <name type="common">Greater horseshoe bat</name>
    <dbReference type="NCBI Taxonomy" id="59479"/>
    <lineage>
        <taxon>Eukaryota</taxon>
        <taxon>Metazoa</taxon>
        <taxon>Chordata</taxon>
        <taxon>Craniata</taxon>
        <taxon>Vertebrata</taxon>
        <taxon>Euteleostomi</taxon>
        <taxon>Mammalia</taxon>
        <taxon>Eutheria</taxon>
        <taxon>Laurasiatheria</taxon>
        <taxon>Chiroptera</taxon>
        <taxon>Yinpterochiroptera</taxon>
        <taxon>Rhinolophoidea</taxon>
        <taxon>Rhinolophidae</taxon>
        <taxon>Rhinolophinae</taxon>
        <taxon>Rhinolophus</taxon>
    </lineage>
</organism>
<dbReference type="Proteomes" id="UP000585614">
    <property type="component" value="Unassembled WGS sequence"/>
</dbReference>
<dbReference type="InterPro" id="IPR029185">
    <property type="entry name" value="CDRT4"/>
</dbReference>
<dbReference type="PANTHER" id="PTHR37885:SF1">
    <property type="entry name" value="CMT1A DUPLICATED REGION TRANSCRIPT 4 PROTEIN"/>
    <property type="match status" value="1"/>
</dbReference>
<evidence type="ECO:0000313" key="1">
    <source>
        <dbReference type="EMBL" id="KAF6298252.1"/>
    </source>
</evidence>
<comment type="caution">
    <text evidence="1">The sequence shown here is derived from an EMBL/GenBank/DDBJ whole genome shotgun (WGS) entry which is preliminary data.</text>
</comment>
<accession>A0A7J7TCH2</accession>
<sequence>MSKRTDARQMKTDGELTENIGLPLKLLEKHDPWSAYVTYTSPMVRRLIEKSKARELECMKTLEESGWTLKQNKSSSIIQLRRRKSSTTSSNMVFEDTKPMLSVWDAFSVLAPGHIVFPEPVHLQTDSRDCPTANYNKIIFSRKPVMRMLPYSSLLPSKEKHSNVLQGVPADIL</sequence>
<dbReference type="Pfam" id="PF15213">
    <property type="entry name" value="CDRT4"/>
    <property type="match status" value="1"/>
</dbReference>
<gene>
    <name evidence="1" type="ORF">mRhiFer1_002621</name>
</gene>
<dbReference type="AlphaFoldDB" id="A0A7J7TCH2"/>
<dbReference type="OrthoDB" id="9831498at2759"/>
<protein>
    <submittedName>
        <fullName evidence="1">CMT1A duplicated region transcript 4</fullName>
    </submittedName>
</protein>
<dbReference type="EMBL" id="JACAGC010000020">
    <property type="protein sequence ID" value="KAF6298252.1"/>
    <property type="molecule type" value="Genomic_DNA"/>
</dbReference>
<name>A0A7J7TCH2_RHIFE</name>
<dbReference type="PANTHER" id="PTHR37885">
    <property type="entry name" value="CMT1A DUPLICATED REGION TRANSCRIPT 4 PROTEIN"/>
    <property type="match status" value="1"/>
</dbReference>
<evidence type="ECO:0000313" key="2">
    <source>
        <dbReference type="Proteomes" id="UP000585614"/>
    </source>
</evidence>